<feature type="region of interest" description="Disordered" evidence="1">
    <location>
        <begin position="201"/>
        <end position="225"/>
    </location>
</feature>
<evidence type="ECO:0000313" key="3">
    <source>
        <dbReference type="Proteomes" id="UP000595046"/>
    </source>
</evidence>
<dbReference type="PANTHER" id="PTHR34796">
    <property type="entry name" value="EXPRESSED PROTEIN"/>
    <property type="match status" value="1"/>
</dbReference>
<evidence type="ECO:0000256" key="1">
    <source>
        <dbReference type="SAM" id="MobiDB-lite"/>
    </source>
</evidence>
<name>A0A7T1TBP4_9ACTN</name>
<dbReference type="Proteomes" id="UP000595046">
    <property type="component" value="Chromosome"/>
</dbReference>
<dbReference type="InterPro" id="IPR005500">
    <property type="entry name" value="DUF309"/>
</dbReference>
<accession>A0A7T1TBP4</accession>
<gene>
    <name evidence="2" type="ORF">G4Z16_30435</name>
</gene>
<reference evidence="3" key="1">
    <citation type="submission" date="2020-02" db="EMBL/GenBank/DDBJ databases">
        <title>Streptomyces sp. ASO4wet.</title>
        <authorList>
            <person name="Risdian C."/>
            <person name="Landwehr W."/>
            <person name="Schupp P."/>
            <person name="Wink J."/>
        </authorList>
    </citation>
    <scope>NUCLEOTIDE SEQUENCE [LARGE SCALE GENOMIC DNA]</scope>
    <source>
        <strain evidence="3">ASO4wet</strain>
    </source>
</reference>
<proteinExistence type="predicted"/>
<dbReference type="EMBL" id="CP048882">
    <property type="protein sequence ID" value="QPP10026.1"/>
    <property type="molecule type" value="Genomic_DNA"/>
</dbReference>
<dbReference type="Gene3D" id="1.10.3450.10">
    <property type="entry name" value="TTHA0068-like"/>
    <property type="match status" value="1"/>
</dbReference>
<keyword evidence="3" id="KW-1185">Reference proteome</keyword>
<dbReference type="SUPFAM" id="SSF140663">
    <property type="entry name" value="TTHA0068-like"/>
    <property type="match status" value="1"/>
</dbReference>
<organism evidence="2 3">
    <name type="scientific">Streptomyces bathyalis</name>
    <dbReference type="NCBI Taxonomy" id="2710756"/>
    <lineage>
        <taxon>Bacteria</taxon>
        <taxon>Bacillati</taxon>
        <taxon>Actinomycetota</taxon>
        <taxon>Actinomycetes</taxon>
        <taxon>Kitasatosporales</taxon>
        <taxon>Streptomycetaceae</taxon>
        <taxon>Streptomyces</taxon>
    </lineage>
</organism>
<feature type="compositionally biased region" description="Basic and acidic residues" evidence="1">
    <location>
        <begin position="40"/>
        <end position="52"/>
    </location>
</feature>
<dbReference type="AlphaFoldDB" id="A0A7T1TBP4"/>
<dbReference type="InterPro" id="IPR023203">
    <property type="entry name" value="TTHA0068_sf"/>
</dbReference>
<evidence type="ECO:0000313" key="2">
    <source>
        <dbReference type="EMBL" id="QPP10026.1"/>
    </source>
</evidence>
<feature type="region of interest" description="Disordered" evidence="1">
    <location>
        <begin position="40"/>
        <end position="104"/>
    </location>
</feature>
<feature type="compositionally biased region" description="Basic and acidic residues" evidence="1">
    <location>
        <begin position="1"/>
        <end position="17"/>
    </location>
</feature>
<dbReference type="KEGG" id="sbat:G4Z16_30435"/>
<sequence>MRSEGEERHVQESHEQQGGEPACFLNQVCEECGRVREDASRPDCEHCGHDPRATAAASAGTGSGSRRRDRDPEGKARNARPRDGLGRPLPYGEQGVPRQPEGVVRTPDRTLDEAQQLLDDGMPFHAHEVLEDAWKSAPEAEAPLWKGLAQLAVGITHLARGNTKGGARLLLRGAEGIEPYRSSSPHGIDVACLADWARTTADGADETNPQHTGGPPAAPRLRGQG</sequence>
<dbReference type="PANTHER" id="PTHR34796:SF1">
    <property type="entry name" value="EXPRESSED PROTEIN"/>
    <property type="match status" value="1"/>
</dbReference>
<feature type="compositionally biased region" description="Basic and acidic residues" evidence="1">
    <location>
        <begin position="66"/>
        <end position="85"/>
    </location>
</feature>
<protein>
    <submittedName>
        <fullName evidence="2">DUF309 domain-containing protein</fullName>
    </submittedName>
</protein>
<dbReference type="Pfam" id="PF03745">
    <property type="entry name" value="DUF309"/>
    <property type="match status" value="1"/>
</dbReference>
<feature type="region of interest" description="Disordered" evidence="1">
    <location>
        <begin position="1"/>
        <end position="22"/>
    </location>
</feature>